<dbReference type="Proteomes" id="UP000070501">
    <property type="component" value="Unassembled WGS sequence"/>
</dbReference>
<reference evidence="2 3" key="1">
    <citation type="submission" date="2016-02" db="EMBL/GenBank/DDBJ databases">
        <title>Draft genome sequence of Microdochium bolleyi, a fungal endophyte of beachgrass.</title>
        <authorList>
            <consortium name="DOE Joint Genome Institute"/>
            <person name="David A.S."/>
            <person name="May G."/>
            <person name="Haridas S."/>
            <person name="Lim J."/>
            <person name="Wang M."/>
            <person name="Labutti K."/>
            <person name="Lipzen A."/>
            <person name="Barry K."/>
            <person name="Grigoriev I.V."/>
        </authorList>
    </citation>
    <scope>NUCLEOTIDE SEQUENCE [LARGE SCALE GENOMIC DNA]</scope>
    <source>
        <strain evidence="2 3">J235TASD1</strain>
    </source>
</reference>
<sequence length="124" mass="13575">MARLDAWSLQHGSLIEVRRGICLVALSLLSTHVSRAASGRQNTWRLWVDGLYRAAGLCCRSDDCALTLLYIRRLNGGSVPIRGQVPCDHQAQQSGCFRILGGTSQIVLDLALPTGWDGLDTRRA</sequence>
<dbReference type="InParanoid" id="A0A136IS33"/>
<accession>A0A136IS33</accession>
<dbReference type="EMBL" id="KQ964261">
    <property type="protein sequence ID" value="KXJ87750.1"/>
    <property type="molecule type" value="Genomic_DNA"/>
</dbReference>
<name>A0A136IS33_9PEZI</name>
<evidence type="ECO:0000313" key="2">
    <source>
        <dbReference type="EMBL" id="KXJ87750.1"/>
    </source>
</evidence>
<feature type="chain" id="PRO_5007293026" evidence="1">
    <location>
        <begin position="37"/>
        <end position="124"/>
    </location>
</feature>
<evidence type="ECO:0000313" key="3">
    <source>
        <dbReference type="Proteomes" id="UP000070501"/>
    </source>
</evidence>
<protein>
    <submittedName>
        <fullName evidence="2">Uncharacterized protein</fullName>
    </submittedName>
</protein>
<organism evidence="2 3">
    <name type="scientific">Microdochium bolleyi</name>
    <dbReference type="NCBI Taxonomy" id="196109"/>
    <lineage>
        <taxon>Eukaryota</taxon>
        <taxon>Fungi</taxon>
        <taxon>Dikarya</taxon>
        <taxon>Ascomycota</taxon>
        <taxon>Pezizomycotina</taxon>
        <taxon>Sordariomycetes</taxon>
        <taxon>Xylariomycetidae</taxon>
        <taxon>Xylariales</taxon>
        <taxon>Microdochiaceae</taxon>
        <taxon>Microdochium</taxon>
    </lineage>
</organism>
<dbReference type="AlphaFoldDB" id="A0A136IS33"/>
<feature type="non-terminal residue" evidence="2">
    <location>
        <position position="124"/>
    </location>
</feature>
<keyword evidence="1" id="KW-0732">Signal</keyword>
<gene>
    <name evidence="2" type="ORF">Micbo1qcDRAFT_167327</name>
</gene>
<proteinExistence type="predicted"/>
<keyword evidence="3" id="KW-1185">Reference proteome</keyword>
<evidence type="ECO:0000256" key="1">
    <source>
        <dbReference type="SAM" id="SignalP"/>
    </source>
</evidence>
<feature type="signal peptide" evidence="1">
    <location>
        <begin position="1"/>
        <end position="36"/>
    </location>
</feature>